<feature type="region of interest" description="Disordered" evidence="2">
    <location>
        <begin position="121"/>
        <end position="157"/>
    </location>
</feature>
<keyword evidence="5" id="KW-1185">Reference proteome</keyword>
<comment type="caution">
    <text evidence="4">The sequence shown here is derived from an EMBL/GenBank/DDBJ whole genome shotgun (WGS) entry which is preliminary data.</text>
</comment>
<dbReference type="Proteomes" id="UP001363151">
    <property type="component" value="Unassembled WGS sequence"/>
</dbReference>
<dbReference type="PANTHER" id="PTHR44103">
    <property type="entry name" value="PROPROTEIN CONVERTASE P"/>
    <property type="match status" value="1"/>
</dbReference>
<dbReference type="SUPFAM" id="SSF69318">
    <property type="entry name" value="Integrin alpha N-terminal domain"/>
    <property type="match status" value="2"/>
</dbReference>
<dbReference type="PANTHER" id="PTHR44103:SF1">
    <property type="entry name" value="PROPROTEIN CONVERTASE P"/>
    <property type="match status" value="1"/>
</dbReference>
<feature type="region of interest" description="Disordered" evidence="2">
    <location>
        <begin position="345"/>
        <end position="372"/>
    </location>
</feature>
<evidence type="ECO:0000256" key="2">
    <source>
        <dbReference type="SAM" id="MobiDB-lite"/>
    </source>
</evidence>
<dbReference type="InterPro" id="IPR011641">
    <property type="entry name" value="Tyr-kin_ephrin_A/B_rcpt-like"/>
</dbReference>
<feature type="domain" description="Tyrosine-protein kinase ephrin type A/B receptor-like" evidence="3">
    <location>
        <begin position="487"/>
        <end position="515"/>
    </location>
</feature>
<evidence type="ECO:0000256" key="1">
    <source>
        <dbReference type="ARBA" id="ARBA00022729"/>
    </source>
</evidence>
<dbReference type="SUPFAM" id="SSF57184">
    <property type="entry name" value="Growth factor receptor domain"/>
    <property type="match status" value="1"/>
</dbReference>
<dbReference type="Pfam" id="PF13517">
    <property type="entry name" value="FG-GAP_3"/>
    <property type="match status" value="2"/>
</dbReference>
<keyword evidence="1" id="KW-0732">Signal</keyword>
<feature type="compositionally biased region" description="Basic residues" evidence="2">
    <location>
        <begin position="358"/>
        <end position="372"/>
    </location>
</feature>
<dbReference type="InterPro" id="IPR028994">
    <property type="entry name" value="Integrin_alpha_N"/>
</dbReference>
<accession>A0ABR1GER3</accession>
<feature type="region of interest" description="Disordered" evidence="2">
    <location>
        <begin position="1"/>
        <end position="34"/>
    </location>
</feature>
<reference evidence="4 5" key="1">
    <citation type="submission" date="2024-03" db="EMBL/GenBank/DDBJ databases">
        <title>Aureococcus anophagefferens CCMP1851 and Kratosvirus quantuckense: Draft genome of a second virus-susceptible host strain in the model system.</title>
        <authorList>
            <person name="Chase E."/>
            <person name="Truchon A.R."/>
            <person name="Schepens W."/>
            <person name="Wilhelm S.W."/>
        </authorList>
    </citation>
    <scope>NUCLEOTIDE SEQUENCE [LARGE SCALE GENOMIC DNA]</scope>
    <source>
        <strain evidence="4 5">CCMP1851</strain>
    </source>
</reference>
<dbReference type="InterPro" id="IPR009030">
    <property type="entry name" value="Growth_fac_rcpt_cys_sf"/>
</dbReference>
<proteinExistence type="predicted"/>
<gene>
    <name evidence="4" type="ORF">SO694_00010053</name>
</gene>
<dbReference type="SMART" id="SM01411">
    <property type="entry name" value="Ephrin_rec_like"/>
    <property type="match status" value="2"/>
</dbReference>
<dbReference type="InterPro" id="IPR013517">
    <property type="entry name" value="FG-GAP"/>
</dbReference>
<evidence type="ECO:0000313" key="4">
    <source>
        <dbReference type="EMBL" id="KAK7254571.1"/>
    </source>
</evidence>
<evidence type="ECO:0000259" key="3">
    <source>
        <dbReference type="Pfam" id="PF07699"/>
    </source>
</evidence>
<protein>
    <recommendedName>
        <fullName evidence="3">Tyrosine-protein kinase ephrin type A/B receptor-like domain-containing protein</fullName>
    </recommendedName>
</protein>
<dbReference type="Pfam" id="PF07699">
    <property type="entry name" value="Ephrin_rec_like"/>
    <property type="match status" value="1"/>
</dbReference>
<feature type="compositionally biased region" description="Basic residues" evidence="2">
    <location>
        <begin position="1"/>
        <end position="13"/>
    </location>
</feature>
<dbReference type="EMBL" id="JBBJCI010000023">
    <property type="protein sequence ID" value="KAK7254571.1"/>
    <property type="molecule type" value="Genomic_DNA"/>
</dbReference>
<dbReference type="Gene3D" id="2.130.10.130">
    <property type="entry name" value="Integrin alpha, N-terminal"/>
    <property type="match status" value="2"/>
</dbReference>
<evidence type="ECO:0000313" key="5">
    <source>
        <dbReference type="Proteomes" id="UP001363151"/>
    </source>
</evidence>
<sequence length="812" mass="84635">MRRRELRGRHRAPRTPSTASPSIPARSTPAFGDLDGDGDLDLVVGDEDGTLFYYENAGSAASPSYEARTATITPSTTPAPVATAPAFGDLDGDGDLDLVVGEFRGALFYYENVGNATSPSHEAAIENPFDGIDAGLHSAPRSATSTPTATSTSSANPFDGIDVGFVDEYGYVQGASAPAFGDLDGDLDLDLAVGEKDGGLYYYENAGKPALGDIDGDGDLDLVVGEFDGGLSYYENAGSARVADPRGPVTGNENPFDGIDVSGLWDSSAPALDDIDGDGDLDLIVGAANGFLNFFANGYCTQGDTACRSKGLCDTGLLASVVFSEAYASASAASTTRCPEWSSSAASARRVSTGRPASRARKGVTKTATRRASRTLAASRGAAGRAARATTASAATGRRACFGDAFSGSGCTNGTCPAGTVENATFDGYYNNAACTPCDAGTFSAEGDDECTKCASGKFSAERASECAICSAGSYSGPGANVACDAGKYSGSGAKSCIDCEAGTYQDATGESSCKIAEAGSFVDVAGASRQRPRPSGLIFRLRRERTSDEGSATCAPVDAGLTNAELSTITFEVGTGLVLSGLDAVRFPDDDAAREAFASAVREIVNAPGGGAVFDVSAEDRGGRGRAPVRLSEVWTNAKHLFREVAKGEAPEDIATEKMEEQDEPVQAKKSVVVDVRFPAAFDRMLKLFSFVNLSLISFAKPECFGSFRYFDKLAFADAHPAGHRHRPPRDDRLAPSVFTLYEPYIEDDDDLVSEIAQTELVIVFFYALMVFATAHAGRARRRPVEAGAVRRAHAVRTDAADVAARTSLGA</sequence>
<organism evidence="4 5">
    <name type="scientific">Aureococcus anophagefferens</name>
    <name type="common">Harmful bloom alga</name>
    <dbReference type="NCBI Taxonomy" id="44056"/>
    <lineage>
        <taxon>Eukaryota</taxon>
        <taxon>Sar</taxon>
        <taxon>Stramenopiles</taxon>
        <taxon>Ochrophyta</taxon>
        <taxon>Pelagophyceae</taxon>
        <taxon>Pelagomonadales</taxon>
        <taxon>Pelagomonadaceae</taxon>
        <taxon>Aureococcus</taxon>
    </lineage>
</organism>
<dbReference type="Gene3D" id="2.10.50.10">
    <property type="entry name" value="Tumor Necrosis Factor Receptor, subunit A, domain 2"/>
    <property type="match status" value="2"/>
</dbReference>
<feature type="compositionally biased region" description="Low complexity" evidence="2">
    <location>
        <begin position="138"/>
        <end position="155"/>
    </location>
</feature>
<name>A0ABR1GER3_AURAN</name>